<evidence type="ECO:0000256" key="1">
    <source>
        <dbReference type="ARBA" id="ARBA00022801"/>
    </source>
</evidence>
<name>A0A8J3C729_9PSEU</name>
<proteinExistence type="predicted"/>
<evidence type="ECO:0000313" key="4">
    <source>
        <dbReference type="Proteomes" id="UP000637578"/>
    </source>
</evidence>
<protein>
    <recommendedName>
        <fullName evidence="2">Isochorismatase-like domain-containing protein</fullName>
    </recommendedName>
</protein>
<comment type="caution">
    <text evidence="3">The sequence shown here is derived from an EMBL/GenBank/DDBJ whole genome shotgun (WGS) entry which is preliminary data.</text>
</comment>
<organism evidence="3 4">
    <name type="scientific">Longimycelium tulufanense</name>
    <dbReference type="NCBI Taxonomy" id="907463"/>
    <lineage>
        <taxon>Bacteria</taxon>
        <taxon>Bacillati</taxon>
        <taxon>Actinomycetota</taxon>
        <taxon>Actinomycetes</taxon>
        <taxon>Pseudonocardiales</taxon>
        <taxon>Pseudonocardiaceae</taxon>
        <taxon>Longimycelium</taxon>
    </lineage>
</organism>
<gene>
    <name evidence="3" type="ORF">GCM10012275_16390</name>
</gene>
<feature type="domain" description="Isochorismatase-like" evidence="2">
    <location>
        <begin position="32"/>
        <end position="138"/>
    </location>
</feature>
<dbReference type="SUPFAM" id="SSF52499">
    <property type="entry name" value="Isochorismatase-like hydrolases"/>
    <property type="match status" value="1"/>
</dbReference>
<dbReference type="GO" id="GO:0008908">
    <property type="term" value="F:isochorismatase activity"/>
    <property type="evidence" value="ECO:0007669"/>
    <property type="project" value="InterPro"/>
</dbReference>
<dbReference type="PRINTS" id="PR01398">
    <property type="entry name" value="ISCHRISMTASE"/>
</dbReference>
<keyword evidence="1" id="KW-0378">Hydrolase</keyword>
<evidence type="ECO:0000313" key="3">
    <source>
        <dbReference type="EMBL" id="GGM46111.1"/>
    </source>
</evidence>
<dbReference type="InterPro" id="IPR050272">
    <property type="entry name" value="Isochorismatase-like_hydrls"/>
</dbReference>
<dbReference type="Proteomes" id="UP000637578">
    <property type="component" value="Unassembled WGS sequence"/>
</dbReference>
<reference evidence="3" key="1">
    <citation type="journal article" date="2014" name="Int. J. Syst. Evol. Microbiol.">
        <title>Complete genome sequence of Corynebacterium casei LMG S-19264T (=DSM 44701T), isolated from a smear-ripened cheese.</title>
        <authorList>
            <consortium name="US DOE Joint Genome Institute (JGI-PGF)"/>
            <person name="Walter F."/>
            <person name="Albersmeier A."/>
            <person name="Kalinowski J."/>
            <person name="Ruckert C."/>
        </authorList>
    </citation>
    <scope>NUCLEOTIDE SEQUENCE</scope>
    <source>
        <strain evidence="3">CGMCC 4.5737</strain>
    </source>
</reference>
<dbReference type="Pfam" id="PF00857">
    <property type="entry name" value="Isochorismatase"/>
    <property type="match status" value="1"/>
</dbReference>
<dbReference type="InterPro" id="IPR016291">
    <property type="entry name" value="Isochorismatase"/>
</dbReference>
<evidence type="ECO:0000259" key="2">
    <source>
        <dbReference type="Pfam" id="PF00857"/>
    </source>
</evidence>
<dbReference type="RefSeq" id="WP_189055540.1">
    <property type="nucleotide sequence ID" value="NZ_BMMK01000005.1"/>
</dbReference>
<dbReference type="Gene3D" id="3.40.50.850">
    <property type="entry name" value="Isochorismatase-like"/>
    <property type="match status" value="1"/>
</dbReference>
<dbReference type="EMBL" id="BMMK01000005">
    <property type="protein sequence ID" value="GGM46111.1"/>
    <property type="molecule type" value="Genomic_DNA"/>
</dbReference>
<accession>A0A8J3C729</accession>
<dbReference type="PANTHER" id="PTHR43540:SF3">
    <property type="entry name" value="ENTEROBACTIN SYNTHASE COMPONENT B"/>
    <property type="match status" value="1"/>
</dbReference>
<reference evidence="3" key="2">
    <citation type="submission" date="2020-09" db="EMBL/GenBank/DDBJ databases">
        <authorList>
            <person name="Sun Q."/>
            <person name="Zhou Y."/>
        </authorList>
    </citation>
    <scope>NUCLEOTIDE SEQUENCE</scope>
    <source>
        <strain evidence="3">CGMCC 4.5737</strain>
    </source>
</reference>
<sequence length="196" mass="21513">MAIPDIQPYVMPRPEELPANTVTWTLDPRRAMLLIHDMQNYFLRAFPAGRSPVADLMGNVSRLRRHCTRLGIPVSYSAQPGGMTDERRGLLRDFWGPGMTTSPDDCALAEAIAPTIGDQVFVKWRYSAFHRSHLLDYLLDALPTAKAGGFQPPRAHLVWWVVVLLVGVQPSGHPCGCLSAPTGAHGSRGPAPPAQR</sequence>
<dbReference type="AlphaFoldDB" id="A0A8J3C729"/>
<keyword evidence="4" id="KW-1185">Reference proteome</keyword>
<dbReference type="InterPro" id="IPR000868">
    <property type="entry name" value="Isochorismatase-like_dom"/>
</dbReference>
<dbReference type="InterPro" id="IPR036380">
    <property type="entry name" value="Isochorismatase-like_sf"/>
</dbReference>
<dbReference type="PANTHER" id="PTHR43540">
    <property type="entry name" value="PEROXYUREIDOACRYLATE/UREIDOACRYLATE AMIDOHYDROLASE-RELATED"/>
    <property type="match status" value="1"/>
</dbReference>